<protein>
    <submittedName>
        <fullName evidence="2">Oxidoreductase of aldo/keto reductase family, subgroup 1</fullName>
    </submittedName>
</protein>
<feature type="region of interest" description="Disordered" evidence="1">
    <location>
        <begin position="1"/>
        <end position="57"/>
    </location>
</feature>
<feature type="non-terminal residue" evidence="2">
    <location>
        <position position="1"/>
    </location>
</feature>
<gene>
    <name evidence="2" type="ORF">AVDCRST_MAG01-01-5073</name>
</gene>
<dbReference type="EMBL" id="CADCUW010000664">
    <property type="protein sequence ID" value="CAA9454995.1"/>
    <property type="molecule type" value="Genomic_DNA"/>
</dbReference>
<feature type="compositionally biased region" description="Basic residues" evidence="1">
    <location>
        <begin position="1"/>
        <end position="17"/>
    </location>
</feature>
<name>A0A6J4QVU0_9ACTN</name>
<reference evidence="2" key="1">
    <citation type="submission" date="2020-02" db="EMBL/GenBank/DDBJ databases">
        <authorList>
            <person name="Meier V. D."/>
        </authorList>
    </citation>
    <scope>NUCLEOTIDE SEQUENCE</scope>
    <source>
        <strain evidence="2">AVDCRST_MAG01</strain>
    </source>
</reference>
<evidence type="ECO:0000256" key="1">
    <source>
        <dbReference type="SAM" id="MobiDB-lite"/>
    </source>
</evidence>
<dbReference type="AlphaFoldDB" id="A0A6J4QVU0"/>
<feature type="non-terminal residue" evidence="2">
    <location>
        <position position="57"/>
    </location>
</feature>
<sequence>GRSSRHNSQRWQHHPAARFRGLPDRAGRHRAGGGRGARDRLPAHRHRADVRQRERGR</sequence>
<evidence type="ECO:0000313" key="2">
    <source>
        <dbReference type="EMBL" id="CAA9454995.1"/>
    </source>
</evidence>
<proteinExistence type="predicted"/>
<organism evidence="2">
    <name type="scientific">uncultured Rubrobacteraceae bacterium</name>
    <dbReference type="NCBI Taxonomy" id="349277"/>
    <lineage>
        <taxon>Bacteria</taxon>
        <taxon>Bacillati</taxon>
        <taxon>Actinomycetota</taxon>
        <taxon>Rubrobacteria</taxon>
        <taxon>Rubrobacterales</taxon>
        <taxon>Rubrobacteraceae</taxon>
        <taxon>environmental samples</taxon>
    </lineage>
</organism>
<accession>A0A6J4QVU0</accession>